<feature type="transmembrane region" description="Helical" evidence="6">
    <location>
        <begin position="39"/>
        <end position="62"/>
    </location>
</feature>
<evidence type="ECO:0000256" key="6">
    <source>
        <dbReference type="SAM" id="Phobius"/>
    </source>
</evidence>
<feature type="transmembrane region" description="Helical" evidence="6">
    <location>
        <begin position="194"/>
        <end position="216"/>
    </location>
</feature>
<keyword evidence="8" id="KW-1185">Reference proteome</keyword>
<dbReference type="GO" id="GO:0005886">
    <property type="term" value="C:plasma membrane"/>
    <property type="evidence" value="ECO:0007669"/>
    <property type="project" value="UniProtKB-SubCell"/>
</dbReference>
<organism evidence="7 8">
    <name type="scientific">Serinibacter arcticus</name>
    <dbReference type="NCBI Taxonomy" id="1655435"/>
    <lineage>
        <taxon>Bacteria</taxon>
        <taxon>Bacillati</taxon>
        <taxon>Actinomycetota</taxon>
        <taxon>Actinomycetes</taxon>
        <taxon>Micrococcales</taxon>
        <taxon>Beutenbergiaceae</taxon>
        <taxon>Serinibacter</taxon>
    </lineage>
</organism>
<evidence type="ECO:0000256" key="2">
    <source>
        <dbReference type="ARBA" id="ARBA00022475"/>
    </source>
</evidence>
<dbReference type="PANTHER" id="PTHR30213:SF1">
    <property type="entry name" value="INNER MEMBRANE PROTEIN YHJD"/>
    <property type="match status" value="1"/>
</dbReference>
<keyword evidence="3 6" id="KW-0812">Transmembrane</keyword>
<feature type="transmembrane region" description="Helical" evidence="6">
    <location>
        <begin position="154"/>
        <end position="174"/>
    </location>
</feature>
<feature type="transmembrane region" description="Helical" evidence="6">
    <location>
        <begin position="259"/>
        <end position="277"/>
    </location>
</feature>
<accession>A0A4Z1E2S9</accession>
<evidence type="ECO:0000256" key="5">
    <source>
        <dbReference type="ARBA" id="ARBA00023136"/>
    </source>
</evidence>
<name>A0A4Z1E2S9_9MICO</name>
<evidence type="ECO:0000313" key="8">
    <source>
        <dbReference type="Proteomes" id="UP000297318"/>
    </source>
</evidence>
<dbReference type="RefSeq" id="WP_233251408.1">
    <property type="nucleotide sequence ID" value="NZ_RHPJ01000001.1"/>
</dbReference>
<protein>
    <submittedName>
        <fullName evidence="7">Putative integral membrane protein</fullName>
    </submittedName>
</protein>
<evidence type="ECO:0000256" key="3">
    <source>
        <dbReference type="ARBA" id="ARBA00022692"/>
    </source>
</evidence>
<sequence>MAGIIPRIQEIVARFQATRAGRMNARYGAARGAQLAGGIAYAALFSVFSALTIAFTVGLRIIGENDELRQAVLDAVDDALPGIIKTSEDPDAPGILSPDSLTMTTGLSITSVIAAVTLLLSALAVMGALSGSIRAMFGLVAPAGNLVLARLRDLLGFVVLGLSVFVTAALGIASGAAGSWVTSLLGLESSVGAFLVRALGLLCAFGVDLLVFVALIRVVGGARPPRRDLWIGAGIGALGAGVIRLLGTSLVGGAGANPLLGAAVAVVTLLLWVNLVARLTLYVAAWTANPPSPTADSADPAALHVNQTPNFVTLSAPRTLDWDFDPRTGVVLPAEAGREERETLARERQERAAQLEAALAASQEEGSWLERRLATRRARRAARDVRRTVGSDSPDDV</sequence>
<proteinExistence type="predicted"/>
<feature type="transmembrane region" description="Helical" evidence="6">
    <location>
        <begin position="228"/>
        <end position="247"/>
    </location>
</feature>
<keyword evidence="5 6" id="KW-0472">Membrane</keyword>
<evidence type="ECO:0000256" key="1">
    <source>
        <dbReference type="ARBA" id="ARBA00004651"/>
    </source>
</evidence>
<evidence type="ECO:0000313" key="7">
    <source>
        <dbReference type="EMBL" id="TGO06216.1"/>
    </source>
</evidence>
<dbReference type="EMBL" id="RHPJ01000001">
    <property type="protein sequence ID" value="TGO06216.1"/>
    <property type="molecule type" value="Genomic_DNA"/>
</dbReference>
<dbReference type="Pfam" id="PF03631">
    <property type="entry name" value="Virul_fac_BrkB"/>
    <property type="match status" value="1"/>
</dbReference>
<dbReference type="PANTHER" id="PTHR30213">
    <property type="entry name" value="INNER MEMBRANE PROTEIN YHJD"/>
    <property type="match status" value="1"/>
</dbReference>
<evidence type="ECO:0000256" key="4">
    <source>
        <dbReference type="ARBA" id="ARBA00022989"/>
    </source>
</evidence>
<comment type="caution">
    <text evidence="7">The sequence shown here is derived from an EMBL/GenBank/DDBJ whole genome shotgun (WGS) entry which is preliminary data.</text>
</comment>
<dbReference type="AlphaFoldDB" id="A0A4Z1E2S9"/>
<comment type="subcellular location">
    <subcellularLocation>
        <location evidence="1">Cell membrane</location>
        <topology evidence="1">Multi-pass membrane protein</topology>
    </subcellularLocation>
</comment>
<keyword evidence="4 6" id="KW-1133">Transmembrane helix</keyword>
<dbReference type="InterPro" id="IPR017039">
    <property type="entry name" value="Virul_fac_BrkB"/>
</dbReference>
<feature type="transmembrane region" description="Helical" evidence="6">
    <location>
        <begin position="107"/>
        <end position="133"/>
    </location>
</feature>
<reference evidence="7 8" key="1">
    <citation type="submission" date="2018-11" db="EMBL/GenBank/DDBJ databases">
        <title>Complete genome sequencing of the Actinobacteria Serinibacter sp. K3-2.</title>
        <authorList>
            <person name="Rakitin A.L."/>
            <person name="Beletsky A.V."/>
            <person name="Mardanov A.V."/>
            <person name="Ravin N.V."/>
            <person name="Gromova A.S."/>
            <person name="Filippova S.N."/>
            <person name="Gal'Chenko V.F."/>
        </authorList>
    </citation>
    <scope>NUCLEOTIDE SEQUENCE [LARGE SCALE GENOMIC DNA]</scope>
    <source>
        <strain evidence="7 8">K3-2</strain>
    </source>
</reference>
<gene>
    <name evidence="7" type="ORF">SERN_0408</name>
</gene>
<keyword evidence="2" id="KW-1003">Cell membrane</keyword>
<dbReference type="Proteomes" id="UP000297318">
    <property type="component" value="Unassembled WGS sequence"/>
</dbReference>